<evidence type="ECO:0000313" key="2">
    <source>
        <dbReference type="EMBL" id="AXC15609.1"/>
    </source>
</evidence>
<evidence type="ECO:0000313" key="3">
    <source>
        <dbReference type="Proteomes" id="UP000253606"/>
    </source>
</evidence>
<dbReference type="EMBL" id="CP030840">
    <property type="protein sequence ID" value="AXC15609.1"/>
    <property type="molecule type" value="Genomic_DNA"/>
</dbReference>
<sequence>MDSAIAALDKHGKFGDAIRKAHQNHLAQTSQLRGLYEEVDKLTKSKSVVPPSDLLVEVVNAQIADAKALIFRDAYLGRLKSFVPAGDNPSYPDLLLSLRILQQTSERFTSMLEVETKGHFSIGSELQTIASALRVAEQEEVDFHNEVSDEEESDTSDNDEDEQEDVASDDDDDDGSDSDDVEEEEDDSGLTEEDGEEGEDQTEEYDEYVRKSEVKAKIDGPISDAWFRKHGDEVFFNFEKLDRVGIPSYEPPKDGITYEPDQK</sequence>
<evidence type="ECO:0000256" key="1">
    <source>
        <dbReference type="SAM" id="MobiDB-lite"/>
    </source>
</evidence>
<proteinExistence type="predicted"/>
<protein>
    <submittedName>
        <fullName evidence="2">Uncharacterized protein</fullName>
    </submittedName>
</protein>
<organism evidence="2 3">
    <name type="scientific">Acidisarcina polymorpha</name>
    <dbReference type="NCBI Taxonomy" id="2211140"/>
    <lineage>
        <taxon>Bacteria</taxon>
        <taxon>Pseudomonadati</taxon>
        <taxon>Acidobacteriota</taxon>
        <taxon>Terriglobia</taxon>
        <taxon>Terriglobales</taxon>
        <taxon>Acidobacteriaceae</taxon>
        <taxon>Acidisarcina</taxon>
    </lineage>
</organism>
<dbReference type="Proteomes" id="UP000253606">
    <property type="component" value="Chromosome"/>
</dbReference>
<accession>A0A2Z5G9C4</accession>
<feature type="compositionally biased region" description="Acidic residues" evidence="1">
    <location>
        <begin position="148"/>
        <end position="206"/>
    </location>
</feature>
<dbReference type="KEGG" id="abas:ACPOL_6377"/>
<name>A0A2Z5G9C4_9BACT</name>
<dbReference type="AlphaFoldDB" id="A0A2Z5G9C4"/>
<feature type="region of interest" description="Disordered" evidence="1">
    <location>
        <begin position="140"/>
        <end position="215"/>
    </location>
</feature>
<gene>
    <name evidence="2" type="ORF">ACPOL_6377</name>
</gene>
<keyword evidence="3" id="KW-1185">Reference proteome</keyword>
<reference evidence="2 3" key="1">
    <citation type="journal article" date="2018" name="Front. Microbiol.">
        <title>Hydrolytic Capabilities as a Key to Environmental Success: Chitinolytic and Cellulolytic Acidobacteria From Acidic Sub-arctic Soils and Boreal Peatlands.</title>
        <authorList>
            <person name="Belova S.E."/>
            <person name="Ravin N.V."/>
            <person name="Pankratov T.A."/>
            <person name="Rakitin A.L."/>
            <person name="Ivanova A.A."/>
            <person name="Beletsky A.V."/>
            <person name="Mardanov A.V."/>
            <person name="Sinninghe Damste J.S."/>
            <person name="Dedysh S.N."/>
        </authorList>
    </citation>
    <scope>NUCLEOTIDE SEQUENCE [LARGE SCALE GENOMIC DNA]</scope>
    <source>
        <strain evidence="2 3">SBC82</strain>
    </source>
</reference>